<name>A5YT32_9EURY</name>
<protein>
    <submittedName>
        <fullName evidence="1">Uncharacterized protein</fullName>
    </submittedName>
</protein>
<dbReference type="AlphaFoldDB" id="A5YT32"/>
<proteinExistence type="predicted"/>
<organism evidence="1">
    <name type="scientific">uncultured haloarchaeon</name>
    <dbReference type="NCBI Taxonomy" id="160804"/>
    <lineage>
        <taxon>Archaea</taxon>
        <taxon>Methanobacteriati</taxon>
        <taxon>Methanobacteriota</taxon>
        <taxon>Stenosarchaea group</taxon>
        <taxon>Halobacteria</taxon>
        <taxon>Halobacteriales</taxon>
        <taxon>Halobacteriaceae</taxon>
        <taxon>environmental samples</taxon>
    </lineage>
</organism>
<sequence length="210" mass="24229">MLCSRGVSSYQPSIWIIDHRDVSSMPNSLISDVELLWVVRAVAPARTRVIADPLPIDQNSAYLRLRSLAKREYLTYINHNNSDYYEWELGTYGERRVKSAREDAEIPSASETDFNEYFAGRELKRVHPRQLLTILSGDPNTWHPSTTFYEELPYARVTIRDVLHELVDIGAIELDDSEQTYRWRVTDRGSDALAAFADPEREPPEWALIT</sequence>
<reference evidence="1" key="1">
    <citation type="journal article" date="2007" name="ISME J.">
        <title>Genomic plasticity in prokaryotes: the case of the square haloarchaeon.</title>
        <authorList>
            <person name="Cuadros-Orellana S."/>
            <person name="Martin-Cuadrado A.B."/>
            <person name="Legault B."/>
            <person name="D'Auria G."/>
            <person name="Zhaxybayeva O."/>
            <person name="Papke R.T."/>
            <person name="Rodriguez-Valera F."/>
        </authorList>
    </citation>
    <scope>NUCLEOTIDE SEQUENCE</scope>
</reference>
<evidence type="ECO:0000313" key="1">
    <source>
        <dbReference type="EMBL" id="ABQ76139.1"/>
    </source>
</evidence>
<dbReference type="EMBL" id="EF584001">
    <property type="protein sequence ID" value="ABQ76139.1"/>
    <property type="molecule type" value="Genomic_DNA"/>
</dbReference>
<accession>A5YT32</accession>